<dbReference type="EMBL" id="AP022617">
    <property type="protein sequence ID" value="BBZ63708.1"/>
    <property type="molecule type" value="Genomic_DNA"/>
</dbReference>
<dbReference type="AlphaFoldDB" id="A0AAD1J036"/>
<gene>
    <name evidence="1" type="ORF">MMON_50090</name>
</gene>
<protein>
    <submittedName>
        <fullName evidence="1">Uncharacterized protein</fullName>
    </submittedName>
</protein>
<evidence type="ECO:0000313" key="2">
    <source>
        <dbReference type="Proteomes" id="UP000466039"/>
    </source>
</evidence>
<accession>A0AAD1J036</accession>
<name>A0AAD1J036_MYCMB</name>
<dbReference type="Proteomes" id="UP000466039">
    <property type="component" value="Chromosome"/>
</dbReference>
<organism evidence="1 2">
    <name type="scientific">Mycolicibacterium monacense</name>
    <name type="common">Mycobacterium monacense</name>
    <dbReference type="NCBI Taxonomy" id="85693"/>
    <lineage>
        <taxon>Bacteria</taxon>
        <taxon>Bacillati</taxon>
        <taxon>Actinomycetota</taxon>
        <taxon>Actinomycetes</taxon>
        <taxon>Mycobacteriales</taxon>
        <taxon>Mycobacteriaceae</taxon>
        <taxon>Mycolicibacterium</taxon>
    </lineage>
</organism>
<reference evidence="1 2" key="1">
    <citation type="journal article" date="2019" name="Emerg. Microbes Infect.">
        <title>Comprehensive subspecies identification of 175 nontuberculous mycobacteria species based on 7547 genomic profiles.</title>
        <authorList>
            <person name="Matsumoto Y."/>
            <person name="Kinjo T."/>
            <person name="Motooka D."/>
            <person name="Nabeya D."/>
            <person name="Jung N."/>
            <person name="Uechi K."/>
            <person name="Horii T."/>
            <person name="Iida T."/>
            <person name="Fujita J."/>
            <person name="Nakamura S."/>
        </authorList>
    </citation>
    <scope>NUCLEOTIDE SEQUENCE [LARGE SCALE GENOMIC DNA]</scope>
    <source>
        <strain evidence="1 2">JCM 15658</strain>
    </source>
</reference>
<keyword evidence="2" id="KW-1185">Reference proteome</keyword>
<proteinExistence type="predicted"/>
<sequence>MRVSASVSVRPAAETRPLCCGSAMGASIPYERGWGVRSAMNIGGVRAVQMGSIAPPGFRMIVNI</sequence>
<evidence type="ECO:0000313" key="1">
    <source>
        <dbReference type="EMBL" id="BBZ63708.1"/>
    </source>
</evidence>